<dbReference type="InterPro" id="IPR004843">
    <property type="entry name" value="Calcineurin-like_PHP"/>
</dbReference>
<feature type="domain" description="Calcineurin-like phosphoesterase" evidence="1">
    <location>
        <begin position="1"/>
        <end position="193"/>
    </location>
</feature>
<dbReference type="InterPro" id="IPR006186">
    <property type="entry name" value="Ser/Thr-sp_prot-phosphatase"/>
</dbReference>
<dbReference type="GO" id="GO:0016791">
    <property type="term" value="F:phosphatase activity"/>
    <property type="evidence" value="ECO:0007669"/>
    <property type="project" value="TreeGrafter"/>
</dbReference>
<dbReference type="GO" id="GO:0005737">
    <property type="term" value="C:cytoplasm"/>
    <property type="evidence" value="ECO:0007669"/>
    <property type="project" value="TreeGrafter"/>
</dbReference>
<reference evidence="2" key="1">
    <citation type="submission" date="2018-12" db="EMBL/GenBank/DDBJ databases">
        <title>Draft genome sequence of Flaovobacterium columnare BGFS27 isolated from channel catfish in Alabama.</title>
        <authorList>
            <person name="Cai W."/>
            <person name="Arias C."/>
        </authorList>
    </citation>
    <scope>NUCLEOTIDE SEQUENCE [LARGE SCALE GENOMIC DNA]</scope>
    <source>
        <strain evidence="2">BGFS27</strain>
    </source>
</reference>
<dbReference type="EMBL" id="RWGX01000003">
    <property type="protein sequence ID" value="RVU88968.1"/>
    <property type="molecule type" value="Genomic_DNA"/>
</dbReference>
<protein>
    <submittedName>
        <fullName evidence="2">Serine/threonine protein phosphatase</fullName>
    </submittedName>
</protein>
<dbReference type="AlphaFoldDB" id="A0AA94F3C8"/>
<proteinExistence type="predicted"/>
<evidence type="ECO:0000313" key="2">
    <source>
        <dbReference type="EMBL" id="RVU88968.1"/>
    </source>
</evidence>
<comment type="caution">
    <text evidence="2">The sequence shown here is derived from an EMBL/GenBank/DDBJ whole genome shotgun (WGS) entry which is preliminary data.</text>
</comment>
<sequence length="241" mass="28171">MAIYVIGDIHGAYRGLLQVIGLTPLESGDTIIFLGDYVDGWSESPQVLDFLIELNKQYNCVYIKGNHDELLLDWLKYQKENLLWYNSGGKSTIEAYQNVSAEIRDKHIHFLSNLKDYYLDNKKRLFVHAGFTSLKGVEYEYYPRLLYWDRTLWEMVLCLDSNINFESTYFPKRLKIYKEIFIGHTPLTDIGVTTPLKKANVWNLDTGAAFNGRITILNIENKEFWQSDPIYNLYPNEKGRN</sequence>
<name>A0AA94F3C8_9FLAO</name>
<dbReference type="InterPro" id="IPR050126">
    <property type="entry name" value="Ap4A_hydrolase"/>
</dbReference>
<dbReference type="InterPro" id="IPR029052">
    <property type="entry name" value="Metallo-depent_PP-like"/>
</dbReference>
<dbReference type="RefSeq" id="WP_127821717.1">
    <property type="nucleotide sequence ID" value="NZ_RWGX02000014.1"/>
</dbReference>
<organism evidence="2">
    <name type="scientific">Flavobacterium columnare</name>
    <dbReference type="NCBI Taxonomy" id="996"/>
    <lineage>
        <taxon>Bacteria</taxon>
        <taxon>Pseudomonadati</taxon>
        <taxon>Bacteroidota</taxon>
        <taxon>Flavobacteriia</taxon>
        <taxon>Flavobacteriales</taxon>
        <taxon>Flavobacteriaceae</taxon>
        <taxon>Flavobacterium</taxon>
    </lineage>
</organism>
<dbReference type="SUPFAM" id="SSF56300">
    <property type="entry name" value="Metallo-dependent phosphatases"/>
    <property type="match status" value="1"/>
</dbReference>
<dbReference type="PRINTS" id="PR00114">
    <property type="entry name" value="STPHPHTASE"/>
</dbReference>
<dbReference type="GO" id="GO:0110154">
    <property type="term" value="P:RNA decapping"/>
    <property type="evidence" value="ECO:0007669"/>
    <property type="project" value="TreeGrafter"/>
</dbReference>
<evidence type="ECO:0000259" key="1">
    <source>
        <dbReference type="Pfam" id="PF00149"/>
    </source>
</evidence>
<dbReference type="PANTHER" id="PTHR42850:SF4">
    <property type="entry name" value="ZINC-DEPENDENT ENDOPOLYPHOSPHATASE"/>
    <property type="match status" value="1"/>
</dbReference>
<gene>
    <name evidence="2" type="ORF">EJB19_02135</name>
</gene>
<dbReference type="GO" id="GO:0008803">
    <property type="term" value="F:bis(5'-nucleosyl)-tetraphosphatase (symmetrical) activity"/>
    <property type="evidence" value="ECO:0007669"/>
    <property type="project" value="TreeGrafter"/>
</dbReference>
<dbReference type="PANTHER" id="PTHR42850">
    <property type="entry name" value="METALLOPHOSPHOESTERASE"/>
    <property type="match status" value="1"/>
</dbReference>
<dbReference type="Gene3D" id="3.60.21.10">
    <property type="match status" value="1"/>
</dbReference>
<accession>A0AA94F3C8</accession>
<dbReference type="Pfam" id="PF00149">
    <property type="entry name" value="Metallophos"/>
    <property type="match status" value="1"/>
</dbReference>